<evidence type="ECO:0000313" key="2">
    <source>
        <dbReference type="EMBL" id="QQG35964.1"/>
    </source>
</evidence>
<organism evidence="2 3">
    <name type="scientific">Micavibrio aeruginosavorus</name>
    <dbReference type="NCBI Taxonomy" id="349221"/>
    <lineage>
        <taxon>Bacteria</taxon>
        <taxon>Pseudomonadati</taxon>
        <taxon>Bdellovibrionota</taxon>
        <taxon>Bdellovibrionia</taxon>
        <taxon>Bdellovibrionales</taxon>
        <taxon>Pseudobdellovibrionaceae</taxon>
        <taxon>Micavibrio</taxon>
    </lineage>
</organism>
<gene>
    <name evidence="2" type="ORF">HYS17_10755</name>
</gene>
<evidence type="ECO:0000313" key="3">
    <source>
        <dbReference type="Proteomes" id="UP000595362"/>
    </source>
</evidence>
<evidence type="ECO:0000256" key="1">
    <source>
        <dbReference type="SAM" id="MobiDB-lite"/>
    </source>
</evidence>
<protein>
    <submittedName>
        <fullName evidence="2">Uncharacterized protein</fullName>
    </submittedName>
</protein>
<feature type="region of interest" description="Disordered" evidence="1">
    <location>
        <begin position="137"/>
        <end position="176"/>
    </location>
</feature>
<accession>A0A7T5R204</accession>
<reference evidence="2 3" key="1">
    <citation type="submission" date="2020-07" db="EMBL/GenBank/DDBJ databases">
        <title>Huge and variable diversity of episymbiotic CPR bacteria and DPANN archaea in groundwater ecosystems.</title>
        <authorList>
            <person name="He C.Y."/>
            <person name="Keren R."/>
            <person name="Whittaker M."/>
            <person name="Farag I.F."/>
            <person name="Doudna J."/>
            <person name="Cate J.H.D."/>
            <person name="Banfield J.F."/>
        </authorList>
    </citation>
    <scope>NUCLEOTIDE SEQUENCE [LARGE SCALE GENOMIC DNA]</scope>
    <source>
        <strain evidence="2">NC_groundwater_70_Ag_B-0.1um_54_66</strain>
    </source>
</reference>
<dbReference type="Proteomes" id="UP000595362">
    <property type="component" value="Chromosome"/>
</dbReference>
<dbReference type="AlphaFoldDB" id="A0A7T5R204"/>
<proteinExistence type="predicted"/>
<sequence length="176" mass="19291">MLSDAFRELLDIQEERLEAIRAECAPFVSGQHAESTAIHQRIVSDIDELLSRTRAFRAAAPQTLDGKRKALEDYGAVSKISMELCTFLFSGSHAAGPFRHPVLQKHAVLIHTIAREQVLTCVNTGWALIEETLAESKGLSPDNAPPAAAPKTQLRGHLRVVSNDGTLVERSPRPHP</sequence>
<name>A0A7T5R204_9BACT</name>
<dbReference type="EMBL" id="CP066681">
    <property type="protein sequence ID" value="QQG35964.1"/>
    <property type="molecule type" value="Genomic_DNA"/>
</dbReference>